<dbReference type="RefSeq" id="WP_169559736.1">
    <property type="nucleotide sequence ID" value="NZ_BSNF01000001.1"/>
</dbReference>
<dbReference type="Proteomes" id="UP001161409">
    <property type="component" value="Unassembled WGS sequence"/>
</dbReference>
<reference evidence="4" key="2">
    <citation type="submission" date="2023-01" db="EMBL/GenBank/DDBJ databases">
        <title>Draft genome sequence of Sneathiella chinensis strain NBRC 103408.</title>
        <authorList>
            <person name="Sun Q."/>
            <person name="Mori K."/>
        </authorList>
    </citation>
    <scope>NUCLEOTIDE SEQUENCE</scope>
    <source>
        <strain evidence="4">NBRC 103408</strain>
    </source>
</reference>
<evidence type="ECO:0000313" key="5">
    <source>
        <dbReference type="Proteomes" id="UP001161409"/>
    </source>
</evidence>
<evidence type="ECO:0000259" key="3">
    <source>
        <dbReference type="Pfam" id="PF01370"/>
    </source>
</evidence>
<feature type="domain" description="NAD-dependent epimerase/dehydratase" evidence="3">
    <location>
        <begin position="3"/>
        <end position="252"/>
    </location>
</feature>
<dbReference type="PANTHER" id="PTHR43000">
    <property type="entry name" value="DTDP-D-GLUCOSE 4,6-DEHYDRATASE-RELATED"/>
    <property type="match status" value="1"/>
</dbReference>
<organism evidence="4 5">
    <name type="scientific">Sneathiella chinensis</name>
    <dbReference type="NCBI Taxonomy" id="349750"/>
    <lineage>
        <taxon>Bacteria</taxon>
        <taxon>Pseudomonadati</taxon>
        <taxon>Pseudomonadota</taxon>
        <taxon>Alphaproteobacteria</taxon>
        <taxon>Sneathiellales</taxon>
        <taxon>Sneathiellaceae</taxon>
        <taxon>Sneathiella</taxon>
    </lineage>
</organism>
<dbReference type="SUPFAM" id="SSF51735">
    <property type="entry name" value="NAD(P)-binding Rossmann-fold domains"/>
    <property type="match status" value="1"/>
</dbReference>
<sequence length="331" mass="35845">MNWLITGGCGFIGSALIRELVKAGANKIRVVDNLSVGTPDSLAFTEVELVAADGFSDLDWDRSAIQICQSDIRDADAALKIAKGADIIVHLAANTGVPQSVEDPRTDCDTNIFGTFNYLEAARQNNVARFVFASSGAPVGEVEPPIHEEVVPHPVSPYGASKLGGEAYCSVYYHCYGVQTMALRFGNVYGPGSLHKKSVVAKFLNEIINKEPITIYGDGSQTRDFIYIADLIRAIVACSEKENIGGEVFQIATSREVSVNEIAEALLEVVQGFGLSVPEVIYASARKGDVARNYSDTSKAKKYLGWQAEMNLVEGLRETVQYFMDTRAANS</sequence>
<comment type="caution">
    <text evidence="4">The sequence shown here is derived from an EMBL/GenBank/DDBJ whole genome shotgun (WGS) entry which is preliminary data.</text>
</comment>
<dbReference type="PRINTS" id="PR01713">
    <property type="entry name" value="NUCEPIMERASE"/>
</dbReference>
<reference evidence="4" key="1">
    <citation type="journal article" date="2014" name="Int. J. Syst. Evol. Microbiol.">
        <title>Complete genome of a new Firmicutes species belonging to the dominant human colonic microbiota ('Ruminococcus bicirculans') reveals two chromosomes and a selective capacity to utilize plant glucans.</title>
        <authorList>
            <consortium name="NISC Comparative Sequencing Program"/>
            <person name="Wegmann U."/>
            <person name="Louis P."/>
            <person name="Goesmann A."/>
            <person name="Henrissat B."/>
            <person name="Duncan S.H."/>
            <person name="Flint H.J."/>
        </authorList>
    </citation>
    <scope>NUCLEOTIDE SEQUENCE</scope>
    <source>
        <strain evidence="4">NBRC 103408</strain>
    </source>
</reference>
<keyword evidence="5" id="KW-1185">Reference proteome</keyword>
<dbReference type="Pfam" id="PF01370">
    <property type="entry name" value="Epimerase"/>
    <property type="match status" value="1"/>
</dbReference>
<evidence type="ECO:0000313" key="4">
    <source>
        <dbReference type="EMBL" id="GLQ05766.1"/>
    </source>
</evidence>
<dbReference type="EMBL" id="BSNF01000001">
    <property type="protein sequence ID" value="GLQ05766.1"/>
    <property type="molecule type" value="Genomic_DNA"/>
</dbReference>
<dbReference type="InterPro" id="IPR036291">
    <property type="entry name" value="NAD(P)-bd_dom_sf"/>
</dbReference>
<dbReference type="Gene3D" id="3.90.25.10">
    <property type="entry name" value="UDP-galactose 4-epimerase, domain 1"/>
    <property type="match status" value="1"/>
</dbReference>
<evidence type="ECO:0000256" key="1">
    <source>
        <dbReference type="ARBA" id="ARBA00005125"/>
    </source>
</evidence>
<comment type="pathway">
    <text evidence="1">Bacterial outer membrane biogenesis; LPS O-antigen biosynthesis.</text>
</comment>
<dbReference type="Gene3D" id="3.40.50.720">
    <property type="entry name" value="NAD(P)-binding Rossmann-like Domain"/>
    <property type="match status" value="1"/>
</dbReference>
<gene>
    <name evidence="4" type="ORF">GCM10007924_09870</name>
</gene>
<protein>
    <submittedName>
        <fullName evidence="4">NDP-sugar dehydratase or epimerase</fullName>
    </submittedName>
</protein>
<comment type="similarity">
    <text evidence="2">Belongs to the NAD(P)-dependent epimerase/dehydratase family.</text>
</comment>
<dbReference type="InterPro" id="IPR001509">
    <property type="entry name" value="Epimerase_deHydtase"/>
</dbReference>
<proteinExistence type="inferred from homology"/>
<accession>A0ABQ5U2X3</accession>
<name>A0ABQ5U2X3_9PROT</name>
<evidence type="ECO:0000256" key="2">
    <source>
        <dbReference type="ARBA" id="ARBA00007637"/>
    </source>
</evidence>